<evidence type="ECO:0000313" key="1">
    <source>
        <dbReference type="EMBL" id="RIB03860.1"/>
    </source>
</evidence>
<evidence type="ECO:0000313" key="2">
    <source>
        <dbReference type="Proteomes" id="UP000266673"/>
    </source>
</evidence>
<gene>
    <name evidence="1" type="ORF">C2G38_737946</name>
</gene>
<dbReference type="AlphaFoldDB" id="A0A397U0Z8"/>
<dbReference type="EMBL" id="QKWP01002310">
    <property type="protein sequence ID" value="RIB03860.1"/>
    <property type="molecule type" value="Genomic_DNA"/>
</dbReference>
<organism evidence="1 2">
    <name type="scientific">Gigaspora rosea</name>
    <dbReference type="NCBI Taxonomy" id="44941"/>
    <lineage>
        <taxon>Eukaryota</taxon>
        <taxon>Fungi</taxon>
        <taxon>Fungi incertae sedis</taxon>
        <taxon>Mucoromycota</taxon>
        <taxon>Glomeromycotina</taxon>
        <taxon>Glomeromycetes</taxon>
        <taxon>Diversisporales</taxon>
        <taxon>Gigasporaceae</taxon>
        <taxon>Gigaspora</taxon>
    </lineage>
</organism>
<comment type="caution">
    <text evidence="1">The sequence shown here is derived from an EMBL/GenBank/DDBJ whole genome shotgun (WGS) entry which is preliminary data.</text>
</comment>
<protein>
    <submittedName>
        <fullName evidence="1">Uncharacterized protein</fullName>
    </submittedName>
</protein>
<proteinExistence type="predicted"/>
<sequence>MSSPLGLGPLIIVQNEEIIGEIVKLLLAKRLRICNCFWAYVLLLHDQVISRKITCMTFVCIFFYSLV</sequence>
<reference evidence="1 2" key="1">
    <citation type="submission" date="2018-06" db="EMBL/GenBank/DDBJ databases">
        <title>Comparative genomics reveals the genomic features of Rhizophagus irregularis, R. cerebriforme, R. diaphanum and Gigaspora rosea, and their symbiotic lifestyle signature.</title>
        <authorList>
            <person name="Morin E."/>
            <person name="San Clemente H."/>
            <person name="Chen E.C.H."/>
            <person name="De La Providencia I."/>
            <person name="Hainaut M."/>
            <person name="Kuo A."/>
            <person name="Kohler A."/>
            <person name="Murat C."/>
            <person name="Tang N."/>
            <person name="Roy S."/>
            <person name="Loubradou J."/>
            <person name="Henrissat B."/>
            <person name="Grigoriev I.V."/>
            <person name="Corradi N."/>
            <person name="Roux C."/>
            <person name="Martin F.M."/>
        </authorList>
    </citation>
    <scope>NUCLEOTIDE SEQUENCE [LARGE SCALE GENOMIC DNA]</scope>
    <source>
        <strain evidence="1 2">DAOM 194757</strain>
    </source>
</reference>
<dbReference type="Proteomes" id="UP000266673">
    <property type="component" value="Unassembled WGS sequence"/>
</dbReference>
<name>A0A397U0Z8_9GLOM</name>
<accession>A0A397U0Z8</accession>
<keyword evidence="2" id="KW-1185">Reference proteome</keyword>